<evidence type="ECO:0000256" key="1">
    <source>
        <dbReference type="SAM" id="Phobius"/>
    </source>
</evidence>
<keyword evidence="1" id="KW-1133">Transmembrane helix</keyword>
<sequence length="62" mass="6820">MPLTDPAPVPTQSGPAKKRSTLRTIVYVIILLVALSLILQVLGFGVLDQREDNTLIEQPHIE</sequence>
<feature type="transmembrane region" description="Helical" evidence="1">
    <location>
        <begin position="25"/>
        <end position="47"/>
    </location>
</feature>
<reference evidence="2" key="1">
    <citation type="submission" date="2021-12" db="EMBL/GenBank/DDBJ databases">
        <authorList>
            <person name="Rodrigo-Torres L."/>
            <person name="Arahal R. D."/>
            <person name="Lucena T."/>
        </authorList>
    </citation>
    <scope>NUCLEOTIDE SEQUENCE</scope>
    <source>
        <strain evidence="2">CECT 8419</strain>
    </source>
</reference>
<name>A0ABM9AVT3_9BACT</name>
<proteinExistence type="predicted"/>
<dbReference type="EMBL" id="CAKLPZ010000001">
    <property type="protein sequence ID" value="CAH0998743.1"/>
    <property type="molecule type" value="Genomic_DNA"/>
</dbReference>
<comment type="caution">
    <text evidence="2">The sequence shown here is derived from an EMBL/GenBank/DDBJ whole genome shotgun (WGS) entry which is preliminary data.</text>
</comment>
<protein>
    <submittedName>
        <fullName evidence="2">Uncharacterized protein</fullName>
    </submittedName>
</protein>
<evidence type="ECO:0000313" key="2">
    <source>
        <dbReference type="EMBL" id="CAH0998743.1"/>
    </source>
</evidence>
<gene>
    <name evidence="2" type="ORF">LEM8419_00091</name>
</gene>
<dbReference type="RefSeq" id="WP_238748997.1">
    <property type="nucleotide sequence ID" value="NZ_CAKLPZ010000001.1"/>
</dbReference>
<keyword evidence="1" id="KW-0472">Membrane</keyword>
<accession>A0ABM9AVT3</accession>
<organism evidence="2 3">
    <name type="scientific">Neolewinella maritima</name>
    <dbReference type="NCBI Taxonomy" id="1383882"/>
    <lineage>
        <taxon>Bacteria</taxon>
        <taxon>Pseudomonadati</taxon>
        <taxon>Bacteroidota</taxon>
        <taxon>Saprospiria</taxon>
        <taxon>Saprospirales</taxon>
        <taxon>Lewinellaceae</taxon>
        <taxon>Neolewinella</taxon>
    </lineage>
</organism>
<dbReference type="Proteomes" id="UP000837803">
    <property type="component" value="Unassembled WGS sequence"/>
</dbReference>
<keyword evidence="3" id="KW-1185">Reference proteome</keyword>
<evidence type="ECO:0000313" key="3">
    <source>
        <dbReference type="Proteomes" id="UP000837803"/>
    </source>
</evidence>
<keyword evidence="1" id="KW-0812">Transmembrane</keyword>